<evidence type="ECO:0000259" key="18">
    <source>
        <dbReference type="PROSITE" id="PS50089"/>
    </source>
</evidence>
<dbReference type="AlphaFoldDB" id="A0A5N5H5Y4"/>
<organism evidence="19 20">
    <name type="scientific">Pyrus ussuriensis x Pyrus communis</name>
    <dbReference type="NCBI Taxonomy" id="2448454"/>
    <lineage>
        <taxon>Eukaryota</taxon>
        <taxon>Viridiplantae</taxon>
        <taxon>Streptophyta</taxon>
        <taxon>Embryophyta</taxon>
        <taxon>Tracheophyta</taxon>
        <taxon>Spermatophyta</taxon>
        <taxon>Magnoliopsida</taxon>
        <taxon>eudicotyledons</taxon>
        <taxon>Gunneridae</taxon>
        <taxon>Pentapetalae</taxon>
        <taxon>rosids</taxon>
        <taxon>fabids</taxon>
        <taxon>Rosales</taxon>
        <taxon>Rosaceae</taxon>
        <taxon>Amygdaloideae</taxon>
        <taxon>Maleae</taxon>
        <taxon>Pyrus</taxon>
    </lineage>
</organism>
<reference evidence="19 20" key="1">
    <citation type="submission" date="2019-09" db="EMBL/GenBank/DDBJ databases">
        <authorList>
            <person name="Ou C."/>
        </authorList>
    </citation>
    <scope>NUCLEOTIDE SEQUENCE [LARGE SCALE GENOMIC DNA]</scope>
    <source>
        <strain evidence="19">S2</strain>
        <tissue evidence="19">Leaf</tissue>
    </source>
</reference>
<keyword evidence="5" id="KW-0808">Transferase</keyword>
<dbReference type="InterPro" id="IPR001841">
    <property type="entry name" value="Znf_RING"/>
</dbReference>
<dbReference type="GO" id="GO:0008270">
    <property type="term" value="F:zinc ion binding"/>
    <property type="evidence" value="ECO:0007669"/>
    <property type="project" value="UniProtKB-KW"/>
</dbReference>
<evidence type="ECO:0000256" key="5">
    <source>
        <dbReference type="ARBA" id="ARBA00022679"/>
    </source>
</evidence>
<comment type="catalytic activity">
    <reaction evidence="1">
        <text>S-ubiquitinyl-[E2 ubiquitin-conjugating enzyme]-L-cysteine + [acceptor protein]-L-lysine = [E2 ubiquitin-conjugating enzyme]-L-cysteine + N(6)-ubiquitinyl-[acceptor protein]-L-lysine.</text>
        <dbReference type="EC" id="2.3.2.27"/>
    </reaction>
</comment>
<evidence type="ECO:0000256" key="2">
    <source>
        <dbReference type="ARBA" id="ARBA00004167"/>
    </source>
</evidence>
<dbReference type="PROSITE" id="PS50089">
    <property type="entry name" value="ZF_RING_2"/>
    <property type="match status" value="1"/>
</dbReference>
<dbReference type="GO" id="GO:0061630">
    <property type="term" value="F:ubiquitin protein ligase activity"/>
    <property type="evidence" value="ECO:0007669"/>
    <property type="project" value="UniProtKB-EC"/>
</dbReference>
<keyword evidence="6 16" id="KW-0812">Transmembrane</keyword>
<feature type="domain" description="RING-type" evidence="18">
    <location>
        <begin position="320"/>
        <end position="362"/>
    </location>
</feature>
<reference evidence="19 20" key="2">
    <citation type="submission" date="2019-11" db="EMBL/GenBank/DDBJ databases">
        <title>A de novo genome assembly of a pear dwarfing rootstock.</title>
        <authorList>
            <person name="Wang F."/>
            <person name="Wang J."/>
            <person name="Li S."/>
            <person name="Zhang Y."/>
            <person name="Fang M."/>
            <person name="Ma L."/>
            <person name="Zhao Y."/>
            <person name="Jiang S."/>
        </authorList>
    </citation>
    <scope>NUCLEOTIDE SEQUENCE [LARGE SCALE GENOMIC DNA]</scope>
    <source>
        <strain evidence="19">S2</strain>
        <tissue evidence="19">Leaf</tissue>
    </source>
</reference>
<keyword evidence="10" id="KW-0833">Ubl conjugation pathway</keyword>
<comment type="caution">
    <text evidence="19">The sequence shown here is derived from an EMBL/GenBank/DDBJ whole genome shotgun (WGS) entry which is preliminary data.</text>
</comment>
<evidence type="ECO:0000256" key="10">
    <source>
        <dbReference type="ARBA" id="ARBA00022786"/>
    </source>
</evidence>
<evidence type="ECO:0000256" key="3">
    <source>
        <dbReference type="ARBA" id="ARBA00004906"/>
    </source>
</evidence>
<dbReference type="EMBL" id="SMOL01000293">
    <property type="protein sequence ID" value="KAB2620770.1"/>
    <property type="molecule type" value="Genomic_DNA"/>
</dbReference>
<dbReference type="CDD" id="cd16461">
    <property type="entry name" value="RING-H2_EL5-like"/>
    <property type="match status" value="1"/>
</dbReference>
<dbReference type="Pfam" id="PF13947">
    <property type="entry name" value="GUB_WAK_bind"/>
    <property type="match status" value="1"/>
</dbReference>
<evidence type="ECO:0000256" key="12">
    <source>
        <dbReference type="ARBA" id="ARBA00022989"/>
    </source>
</evidence>
<dbReference type="SMART" id="SM00184">
    <property type="entry name" value="RING"/>
    <property type="match status" value="1"/>
</dbReference>
<proteinExistence type="inferred from homology"/>
<evidence type="ECO:0000313" key="19">
    <source>
        <dbReference type="EMBL" id="KAB2620770.1"/>
    </source>
</evidence>
<evidence type="ECO:0000256" key="17">
    <source>
        <dbReference type="SAM" id="SignalP"/>
    </source>
</evidence>
<dbReference type="InterPro" id="IPR046948">
    <property type="entry name" value="ATL20-22-like"/>
</dbReference>
<evidence type="ECO:0000256" key="1">
    <source>
        <dbReference type="ARBA" id="ARBA00000900"/>
    </source>
</evidence>
<feature type="chain" id="PRO_5024463770" description="RING-type E3 ubiquitin transferase" evidence="17">
    <location>
        <begin position="26"/>
        <end position="368"/>
    </location>
</feature>
<evidence type="ECO:0000256" key="7">
    <source>
        <dbReference type="ARBA" id="ARBA00022723"/>
    </source>
</evidence>
<dbReference type="EC" id="2.3.2.27" evidence="4"/>
<comment type="pathway">
    <text evidence="3">Protein modification; protein ubiquitination.</text>
</comment>
<dbReference type="GO" id="GO:0030247">
    <property type="term" value="F:polysaccharide binding"/>
    <property type="evidence" value="ECO:0007669"/>
    <property type="project" value="InterPro"/>
</dbReference>
<evidence type="ECO:0000256" key="4">
    <source>
        <dbReference type="ARBA" id="ARBA00012483"/>
    </source>
</evidence>
<dbReference type="Pfam" id="PF13639">
    <property type="entry name" value="zf-RING_2"/>
    <property type="match status" value="1"/>
</dbReference>
<name>A0A5N5H5Y4_9ROSA</name>
<dbReference type="PANTHER" id="PTHR46279">
    <property type="entry name" value="RING/U-BOX SUPERFAMILY PROTEIN"/>
    <property type="match status" value="1"/>
</dbReference>
<sequence length="368" mass="41270">MATLEICNFLIFFMFFLFHPHSASTTCGGSTCPDGGPLVRFPFQLTNHQAKINCGYPGYDLSCNNRSQTTLTLPSFGDFTVQTINYMIQVVSISDPDNCLPKRFLHHETSLVENSPFFHFTFSSLVNYTFLNCSSSEVRSLPSGIISCLSTEYYKVIALRTSWLLPANPIPLPLCSVISTTLAPSLFDWDNHDIELTWKVPDCRSCEAGGQVCELKKGKRLQIRCYVGVSSDPSKAKKHGIMMGVVIPVLLLSIWLGLHCCGRMMEVSGRHNRPIVELATVTNRLPPAITTGLDSPTIEAYPKTQLSERLELPKPNDNTCPICLCEYQSMETLRTIPDCDHYFHANCIEEWLKLNATCPLCRNPQERQ</sequence>
<comment type="subcellular location">
    <subcellularLocation>
        <location evidence="2">Membrane</location>
        <topology evidence="2">Single-pass membrane protein</topology>
    </subcellularLocation>
</comment>
<evidence type="ECO:0000256" key="14">
    <source>
        <dbReference type="ARBA" id="ARBA00024209"/>
    </source>
</evidence>
<dbReference type="GO" id="GO:0016020">
    <property type="term" value="C:membrane"/>
    <property type="evidence" value="ECO:0007669"/>
    <property type="project" value="UniProtKB-SubCell"/>
</dbReference>
<comment type="similarity">
    <text evidence="14">Belongs to the RING-type zinc finger family. ATL subfamily.</text>
</comment>
<evidence type="ECO:0000256" key="16">
    <source>
        <dbReference type="SAM" id="Phobius"/>
    </source>
</evidence>
<keyword evidence="9 15" id="KW-0863">Zinc-finger</keyword>
<keyword evidence="7" id="KW-0479">Metal-binding</keyword>
<keyword evidence="12 16" id="KW-1133">Transmembrane helix</keyword>
<keyword evidence="11" id="KW-0862">Zinc</keyword>
<evidence type="ECO:0000256" key="15">
    <source>
        <dbReference type="PROSITE-ProRule" id="PRU00175"/>
    </source>
</evidence>
<feature type="signal peptide" evidence="17">
    <location>
        <begin position="1"/>
        <end position="25"/>
    </location>
</feature>
<dbReference type="OrthoDB" id="1149769at2759"/>
<feature type="transmembrane region" description="Helical" evidence="16">
    <location>
        <begin position="240"/>
        <end position="258"/>
    </location>
</feature>
<accession>A0A5N5H5Y4</accession>
<protein>
    <recommendedName>
        <fullName evidence="4">RING-type E3 ubiquitin transferase</fullName>
        <ecNumber evidence="4">2.3.2.27</ecNumber>
    </recommendedName>
</protein>
<dbReference type="PANTHER" id="PTHR46279:SF31">
    <property type="entry name" value="RING-H2 FINGER PROTEIN ATL20-LIKE ISOFORM X1"/>
    <property type="match status" value="1"/>
</dbReference>
<evidence type="ECO:0000256" key="11">
    <source>
        <dbReference type="ARBA" id="ARBA00022833"/>
    </source>
</evidence>
<dbReference type="InterPro" id="IPR013083">
    <property type="entry name" value="Znf_RING/FYVE/PHD"/>
</dbReference>
<dbReference type="Gene3D" id="3.30.40.10">
    <property type="entry name" value="Zinc/RING finger domain, C3HC4 (zinc finger)"/>
    <property type="match status" value="1"/>
</dbReference>
<gene>
    <name evidence="19" type="ORF">D8674_039528</name>
</gene>
<dbReference type="SUPFAM" id="SSF57850">
    <property type="entry name" value="RING/U-box"/>
    <property type="match status" value="1"/>
</dbReference>
<keyword evidence="8 17" id="KW-0732">Signal</keyword>
<evidence type="ECO:0000256" key="13">
    <source>
        <dbReference type="ARBA" id="ARBA00023136"/>
    </source>
</evidence>
<evidence type="ECO:0000256" key="6">
    <source>
        <dbReference type="ARBA" id="ARBA00022692"/>
    </source>
</evidence>
<keyword evidence="13 16" id="KW-0472">Membrane</keyword>
<evidence type="ECO:0000313" key="20">
    <source>
        <dbReference type="Proteomes" id="UP000327157"/>
    </source>
</evidence>
<keyword evidence="20" id="KW-1185">Reference proteome</keyword>
<evidence type="ECO:0000256" key="9">
    <source>
        <dbReference type="ARBA" id="ARBA00022771"/>
    </source>
</evidence>
<dbReference type="InterPro" id="IPR025287">
    <property type="entry name" value="WAK_GUB"/>
</dbReference>
<dbReference type="Proteomes" id="UP000327157">
    <property type="component" value="Unassembled WGS sequence"/>
</dbReference>
<evidence type="ECO:0000256" key="8">
    <source>
        <dbReference type="ARBA" id="ARBA00022729"/>
    </source>
</evidence>